<organism evidence="4 5">
    <name type="scientific">Phlebiopsis gigantea (strain 11061_1 CR5-6)</name>
    <name type="common">White-rot fungus</name>
    <name type="synonym">Peniophora gigantea</name>
    <dbReference type="NCBI Taxonomy" id="745531"/>
    <lineage>
        <taxon>Eukaryota</taxon>
        <taxon>Fungi</taxon>
        <taxon>Dikarya</taxon>
        <taxon>Basidiomycota</taxon>
        <taxon>Agaricomycotina</taxon>
        <taxon>Agaricomycetes</taxon>
        <taxon>Polyporales</taxon>
        <taxon>Phanerochaetaceae</taxon>
        <taxon>Phlebiopsis</taxon>
    </lineage>
</organism>
<protein>
    <recommendedName>
        <fullName evidence="3">3-beta hydroxysteroid dehydrogenase/isomerase domain-containing protein</fullName>
    </recommendedName>
</protein>
<reference evidence="4 5" key="1">
    <citation type="journal article" date="2014" name="PLoS Genet.">
        <title>Analysis of the Phlebiopsis gigantea genome, transcriptome and secretome provides insight into its pioneer colonization strategies of wood.</title>
        <authorList>
            <person name="Hori C."/>
            <person name="Ishida T."/>
            <person name="Igarashi K."/>
            <person name="Samejima M."/>
            <person name="Suzuki H."/>
            <person name="Master E."/>
            <person name="Ferreira P."/>
            <person name="Ruiz-Duenas F.J."/>
            <person name="Held B."/>
            <person name="Canessa P."/>
            <person name="Larrondo L.F."/>
            <person name="Schmoll M."/>
            <person name="Druzhinina I.S."/>
            <person name="Kubicek C.P."/>
            <person name="Gaskell J.A."/>
            <person name="Kersten P."/>
            <person name="St John F."/>
            <person name="Glasner J."/>
            <person name="Sabat G."/>
            <person name="Splinter BonDurant S."/>
            <person name="Syed K."/>
            <person name="Yadav J."/>
            <person name="Mgbeahuruike A.C."/>
            <person name="Kovalchuk A."/>
            <person name="Asiegbu F.O."/>
            <person name="Lackner G."/>
            <person name="Hoffmeister D."/>
            <person name="Rencoret J."/>
            <person name="Gutierrez A."/>
            <person name="Sun H."/>
            <person name="Lindquist E."/>
            <person name="Barry K."/>
            <person name="Riley R."/>
            <person name="Grigoriev I.V."/>
            <person name="Henrissat B."/>
            <person name="Kues U."/>
            <person name="Berka R.M."/>
            <person name="Martinez A.T."/>
            <person name="Covert S.F."/>
            <person name="Blanchette R.A."/>
            <person name="Cullen D."/>
        </authorList>
    </citation>
    <scope>NUCLEOTIDE SEQUENCE [LARGE SCALE GENOMIC DNA]</scope>
    <source>
        <strain evidence="4 5">11061_1 CR5-6</strain>
    </source>
</reference>
<feature type="domain" description="3-beta hydroxysteroid dehydrogenase/isomerase" evidence="3">
    <location>
        <begin position="5"/>
        <end position="243"/>
    </location>
</feature>
<evidence type="ECO:0000256" key="1">
    <source>
        <dbReference type="ARBA" id="ARBA00009219"/>
    </source>
</evidence>
<dbReference type="EMBL" id="KN840721">
    <property type="protein sequence ID" value="KIP01932.1"/>
    <property type="molecule type" value="Genomic_DNA"/>
</dbReference>
<dbReference type="PANTHER" id="PTHR43245:SF51">
    <property type="entry name" value="SHORT CHAIN DEHYDROGENASE_REDUCTASE FAMILY 42E, MEMBER 2"/>
    <property type="match status" value="1"/>
</dbReference>
<dbReference type="STRING" id="745531.A0A0C3RZL1"/>
<dbReference type="InterPro" id="IPR002225">
    <property type="entry name" value="3Beta_OHSteriod_DH/Estase"/>
</dbReference>
<dbReference type="Proteomes" id="UP000053257">
    <property type="component" value="Unassembled WGS sequence"/>
</dbReference>
<dbReference type="Gene3D" id="3.40.50.720">
    <property type="entry name" value="NAD(P)-binding Rossmann-like Domain"/>
    <property type="match status" value="1"/>
</dbReference>
<dbReference type="PANTHER" id="PTHR43245">
    <property type="entry name" value="BIFUNCTIONAL POLYMYXIN RESISTANCE PROTEIN ARNA"/>
    <property type="match status" value="1"/>
</dbReference>
<dbReference type="Pfam" id="PF01073">
    <property type="entry name" value="3Beta_HSD"/>
    <property type="match status" value="1"/>
</dbReference>
<evidence type="ECO:0000313" key="5">
    <source>
        <dbReference type="Proteomes" id="UP000053257"/>
    </source>
</evidence>
<dbReference type="GO" id="GO:0016616">
    <property type="term" value="F:oxidoreductase activity, acting on the CH-OH group of donors, NAD or NADP as acceptor"/>
    <property type="evidence" value="ECO:0007669"/>
    <property type="project" value="InterPro"/>
</dbReference>
<accession>A0A0C3RZL1</accession>
<gene>
    <name evidence="4" type="ORF">PHLGIDRAFT_131021</name>
</gene>
<keyword evidence="5" id="KW-1185">Reference proteome</keyword>
<dbReference type="HOGENOM" id="CLU_007383_6_8_1"/>
<evidence type="ECO:0000313" key="4">
    <source>
        <dbReference type="EMBL" id="KIP01932.1"/>
    </source>
</evidence>
<comment type="similarity">
    <text evidence="1">Belongs to the 3-beta-HSD family.</text>
</comment>
<dbReference type="AlphaFoldDB" id="A0A0C3RZL1"/>
<dbReference type="OrthoDB" id="10058185at2759"/>
<evidence type="ECO:0000259" key="3">
    <source>
        <dbReference type="Pfam" id="PF01073"/>
    </source>
</evidence>
<proteinExistence type="inferred from homology"/>
<dbReference type="SUPFAM" id="SSF51735">
    <property type="entry name" value="NAD(P)-binding Rossmann-fold domains"/>
    <property type="match status" value="1"/>
</dbReference>
<dbReference type="InterPro" id="IPR036291">
    <property type="entry name" value="NAD(P)-bd_dom_sf"/>
</dbReference>
<sequence length="341" mass="37141">MQSYIVLGGAGFLGRHIVSALRSRGVDRIAVGDLAHVKLNGVESYVCDVTDESSLDMVFKQFRPTCVIHAAAAPPSAGAESQWVVNYTGTRNAMNISIKYGVEVFVLSSDASVIFDGQNLEGVDESHGYPRYALHAYLDSKSWAESFVQDKNGSGGIRTICLRSSALFGPGSGWFVHPITDAFRIPGLLAFEVGSSNNVFDWTYVTNAADAHALAAEQLLLKRVIGGQSFIITNDEPRPFWSVPNAIYAAHHACGEYTITGVPPWLAKFVVGCSSLLIRASSDTSRVLMQYYTTYCSKTQWYNISKARSILGYRPLVTVDEGIRLTIEAQCSHDQSSSISC</sequence>
<dbReference type="InterPro" id="IPR050177">
    <property type="entry name" value="Lipid_A_modif_metabolic_enz"/>
</dbReference>
<evidence type="ECO:0000256" key="2">
    <source>
        <dbReference type="ARBA" id="ARBA00023002"/>
    </source>
</evidence>
<name>A0A0C3RZL1_PHLG1</name>
<dbReference type="GO" id="GO:0006694">
    <property type="term" value="P:steroid biosynthetic process"/>
    <property type="evidence" value="ECO:0007669"/>
    <property type="project" value="InterPro"/>
</dbReference>
<keyword evidence="2" id="KW-0560">Oxidoreductase</keyword>